<dbReference type="GO" id="GO:0017171">
    <property type="term" value="F:serine hydrolase activity"/>
    <property type="evidence" value="ECO:0007669"/>
    <property type="project" value="TreeGrafter"/>
</dbReference>
<dbReference type="CDD" id="cd00707">
    <property type="entry name" value="Pancreat_lipase_like"/>
    <property type="match status" value="1"/>
</dbReference>
<dbReference type="InParanoid" id="A0A7E5VTG1"/>
<dbReference type="PANTHER" id="PTHR11610:SF173">
    <property type="entry name" value="LIPASE DOMAIN-CONTAINING PROTEIN-RELATED"/>
    <property type="match status" value="1"/>
</dbReference>
<dbReference type="GO" id="GO:0016042">
    <property type="term" value="P:lipid catabolic process"/>
    <property type="evidence" value="ECO:0007669"/>
    <property type="project" value="TreeGrafter"/>
</dbReference>
<evidence type="ECO:0000313" key="8">
    <source>
        <dbReference type="RefSeq" id="XP_026731599.1"/>
    </source>
</evidence>
<dbReference type="GeneID" id="113496542"/>
<dbReference type="Pfam" id="PF00151">
    <property type="entry name" value="Lipase"/>
    <property type="match status" value="1"/>
</dbReference>
<dbReference type="KEGG" id="tnl:113496542"/>
<organism evidence="7 8">
    <name type="scientific">Trichoplusia ni</name>
    <name type="common">Cabbage looper</name>
    <dbReference type="NCBI Taxonomy" id="7111"/>
    <lineage>
        <taxon>Eukaryota</taxon>
        <taxon>Metazoa</taxon>
        <taxon>Ecdysozoa</taxon>
        <taxon>Arthropoda</taxon>
        <taxon>Hexapoda</taxon>
        <taxon>Insecta</taxon>
        <taxon>Pterygota</taxon>
        <taxon>Neoptera</taxon>
        <taxon>Endopterygota</taxon>
        <taxon>Lepidoptera</taxon>
        <taxon>Glossata</taxon>
        <taxon>Ditrysia</taxon>
        <taxon>Noctuoidea</taxon>
        <taxon>Noctuidae</taxon>
        <taxon>Plusiinae</taxon>
        <taxon>Trichoplusia</taxon>
    </lineage>
</organism>
<evidence type="ECO:0000256" key="2">
    <source>
        <dbReference type="ARBA" id="ARBA00010701"/>
    </source>
</evidence>
<keyword evidence="7" id="KW-1185">Reference proteome</keyword>
<feature type="chain" id="PRO_5028991742" evidence="5">
    <location>
        <begin position="19"/>
        <end position="329"/>
    </location>
</feature>
<dbReference type="InterPro" id="IPR029058">
    <property type="entry name" value="AB_hydrolase_fold"/>
</dbReference>
<keyword evidence="3" id="KW-0964">Secreted</keyword>
<proteinExistence type="inferred from homology"/>
<sequence length="329" mass="36447">MKYFLLLTLAIAACAASAIKDPVSGSKDSSRYFYFPGDGDDTLHLVDAEEPVDFEYIESYNRNPDNNGYWLYTRKNPSIAQVLKFGDANSVCHSNFDFSKVTVFLAHGWNGYGGNKMNRLLVEAFLQNGDVNVIVLDWSELANRGYTTARSGTAEVGRGLGQFVNWLVQLGFSYERVHLVGFSLGGHLVRNAGRETGSLVRRITALDPAGPLWGWGRDHIAKTDGQYVEVIHTDTDLLGFKDPCGDADFYPNGGSSMPGCWINSCSHSRAYEYMASSVKYNHLYANECASLREATRNNCKGAAYPMGNADLLKTRSGIFRVNTGRNYPY</sequence>
<gene>
    <name evidence="8" type="primary">LOC113496542</name>
</gene>
<dbReference type="SUPFAM" id="SSF53474">
    <property type="entry name" value="alpha/beta-Hydrolases"/>
    <property type="match status" value="1"/>
</dbReference>
<dbReference type="GO" id="GO:0016298">
    <property type="term" value="F:lipase activity"/>
    <property type="evidence" value="ECO:0007669"/>
    <property type="project" value="InterPro"/>
</dbReference>
<dbReference type="Gene3D" id="3.40.50.1820">
    <property type="entry name" value="alpha/beta hydrolase"/>
    <property type="match status" value="1"/>
</dbReference>
<dbReference type="InterPro" id="IPR013818">
    <property type="entry name" value="Lipase"/>
</dbReference>
<reference evidence="8" key="1">
    <citation type="submission" date="2025-08" db="UniProtKB">
        <authorList>
            <consortium name="RefSeq"/>
        </authorList>
    </citation>
    <scope>IDENTIFICATION</scope>
</reference>
<dbReference type="InterPro" id="IPR000734">
    <property type="entry name" value="TAG_lipase"/>
</dbReference>
<dbReference type="PANTHER" id="PTHR11610">
    <property type="entry name" value="LIPASE"/>
    <property type="match status" value="1"/>
</dbReference>
<dbReference type="InterPro" id="IPR033906">
    <property type="entry name" value="Lipase_N"/>
</dbReference>
<feature type="domain" description="Lipase" evidence="6">
    <location>
        <begin position="67"/>
        <end position="301"/>
    </location>
</feature>
<feature type="signal peptide" evidence="5">
    <location>
        <begin position="1"/>
        <end position="18"/>
    </location>
</feature>
<evidence type="ECO:0000256" key="4">
    <source>
        <dbReference type="RuleBase" id="RU004262"/>
    </source>
</evidence>
<comment type="subcellular location">
    <subcellularLocation>
        <location evidence="1">Secreted</location>
    </subcellularLocation>
</comment>
<dbReference type="RefSeq" id="XP_026731599.1">
    <property type="nucleotide sequence ID" value="XM_026875798.1"/>
</dbReference>
<dbReference type="PRINTS" id="PR00821">
    <property type="entry name" value="TAGLIPASE"/>
</dbReference>
<dbReference type="Proteomes" id="UP000322000">
    <property type="component" value="Chromosome 8"/>
</dbReference>
<keyword evidence="5" id="KW-0732">Signal</keyword>
<evidence type="ECO:0000256" key="1">
    <source>
        <dbReference type="ARBA" id="ARBA00004613"/>
    </source>
</evidence>
<evidence type="ECO:0000256" key="5">
    <source>
        <dbReference type="SAM" id="SignalP"/>
    </source>
</evidence>
<dbReference type="GO" id="GO:0005615">
    <property type="term" value="C:extracellular space"/>
    <property type="evidence" value="ECO:0007669"/>
    <property type="project" value="TreeGrafter"/>
</dbReference>
<dbReference type="OrthoDB" id="199913at2759"/>
<evidence type="ECO:0000259" key="6">
    <source>
        <dbReference type="Pfam" id="PF00151"/>
    </source>
</evidence>
<dbReference type="AlphaFoldDB" id="A0A7E5VTG1"/>
<protein>
    <submittedName>
        <fullName evidence="8">Lipase member H-like</fullName>
    </submittedName>
</protein>
<evidence type="ECO:0000256" key="3">
    <source>
        <dbReference type="ARBA" id="ARBA00022525"/>
    </source>
</evidence>
<evidence type="ECO:0000313" key="7">
    <source>
        <dbReference type="Proteomes" id="UP000322000"/>
    </source>
</evidence>
<comment type="similarity">
    <text evidence="2 4">Belongs to the AB hydrolase superfamily. Lipase family.</text>
</comment>
<name>A0A7E5VTG1_TRINI</name>
<accession>A0A7E5VTG1</accession>